<dbReference type="Proteomes" id="UP000464597">
    <property type="component" value="Chromosome"/>
</dbReference>
<dbReference type="PRINTS" id="PR00469">
    <property type="entry name" value="PNDRDTASEII"/>
</dbReference>
<evidence type="ECO:0000313" key="3">
    <source>
        <dbReference type="Proteomes" id="UP000464597"/>
    </source>
</evidence>
<dbReference type="PANTHER" id="PTHR10668:SF103">
    <property type="entry name" value="PYRIDINE NUCLEOTIDE-DISULFIDE OXIDOREDUCTASE DOMAIN-CONTAINING PROTEIN 2"/>
    <property type="match status" value="1"/>
</dbReference>
<dbReference type="SUPFAM" id="SSF51905">
    <property type="entry name" value="FAD/NAD(P)-binding domain"/>
    <property type="match status" value="1"/>
</dbReference>
<name>A0ABX6H2Z2_9MICO</name>
<dbReference type="InterPro" id="IPR036188">
    <property type="entry name" value="FAD/NAD-bd_sf"/>
</dbReference>
<dbReference type="Pfam" id="PF13450">
    <property type="entry name" value="NAD_binding_8"/>
    <property type="match status" value="1"/>
</dbReference>
<dbReference type="Gene3D" id="3.50.50.60">
    <property type="entry name" value="FAD/NAD(P)-binding domain"/>
    <property type="match status" value="2"/>
</dbReference>
<sequence length="555" mass="59041">MARRDRHRTRDLSERSGTAPGPLRSDTAAAVDPSVDVVIVGAGHNGLVAAAYLAQAGLDVLVLERGARAGGATVSEYPFRGVEARLSRYSYLVSLLPPSILADLRVDVPLVRRRYSSYTPDPADPTRGLLVDTGDALATADSFARMGAPEDAETFADFSRHTSRLARALWPTLTQPLLRREEARRLVGEDAIWRAMIERPIGEVIERNVAGDAARGVLLTDALIGTFAGAGDADLAQNRCLLYHVIGGGTGDWDVPVGGMGAVSGALERAARNAGARILTGAEVTGVDPAGDVVYRRGPRSRRVRARFVLSNVAPFVLDRLLGGGGETVRPEALRPEGAQVKVNLVLRRLPRLRDESVAPEAAFGGTFHVNEGYRQLDEAHRAAEQGRVPSPIPCEIYCHSLTDPTILSPELAASGAQTLTVFALHVPDRLLTGDDAPTREQLETAVLDSIDSVLAEPIRDLLLLDADGNPCIETRTTRDLEESLGLPGGHIFHGPLSWPFAEDDEPLDTPAQRWGVATEHPRVLLCGAGARRGGGVSGIGGHNAAMAVLEALGA</sequence>
<protein>
    <submittedName>
        <fullName evidence="2">NAD(P)-binding protein</fullName>
    </submittedName>
</protein>
<evidence type="ECO:0000313" key="2">
    <source>
        <dbReference type="EMBL" id="QHC64002.1"/>
    </source>
</evidence>
<accession>A0ABX6H2Z2</accession>
<dbReference type="RefSeq" id="WP_159423503.1">
    <property type="nucleotide sequence ID" value="NZ_CP047180.1"/>
</dbReference>
<dbReference type="PANTHER" id="PTHR10668">
    <property type="entry name" value="PHYTOENE DEHYDROGENASE"/>
    <property type="match status" value="1"/>
</dbReference>
<proteinExistence type="predicted"/>
<keyword evidence="3" id="KW-1185">Reference proteome</keyword>
<evidence type="ECO:0000256" key="1">
    <source>
        <dbReference type="SAM" id="MobiDB-lite"/>
    </source>
</evidence>
<reference evidence="3" key="1">
    <citation type="submission" date="2019-12" db="EMBL/GenBank/DDBJ databases">
        <title>Complete and draft genome sequences of new strains and members of some known species of the genus Rathayibacter isolated from plants.</title>
        <authorList>
            <person name="Tarlachkov S.V."/>
            <person name="Starodumova I.P."/>
            <person name="Dorofeeva L.V."/>
            <person name="Prisyazhnaya N.V."/>
            <person name="Leyn S."/>
            <person name="Zlamal J."/>
            <person name="Elan M."/>
            <person name="Osterman A.L."/>
            <person name="Nadler S."/>
            <person name="Subbotin S.A."/>
            <person name="Evtushenko L.I."/>
        </authorList>
    </citation>
    <scope>NUCLEOTIDE SEQUENCE [LARGE SCALE GENOMIC DNA]</scope>
    <source>
        <strain evidence="3">VKM Ac-2802</strain>
    </source>
</reference>
<gene>
    <name evidence="2" type="ORF">GSU69_15815</name>
</gene>
<dbReference type="EMBL" id="CP047180">
    <property type="protein sequence ID" value="QHC64002.1"/>
    <property type="molecule type" value="Genomic_DNA"/>
</dbReference>
<organism evidence="2 3">
    <name type="scientific">Rathayibacter festucae</name>
    <dbReference type="NCBI Taxonomy" id="110937"/>
    <lineage>
        <taxon>Bacteria</taxon>
        <taxon>Bacillati</taxon>
        <taxon>Actinomycetota</taxon>
        <taxon>Actinomycetes</taxon>
        <taxon>Micrococcales</taxon>
        <taxon>Microbacteriaceae</taxon>
        <taxon>Rathayibacter</taxon>
    </lineage>
</organism>
<feature type="region of interest" description="Disordered" evidence="1">
    <location>
        <begin position="1"/>
        <end position="27"/>
    </location>
</feature>